<organism evidence="1 2">
    <name type="scientific">candidate division WWE3 bacterium CG08_land_8_20_14_0_20_41_15</name>
    <dbReference type="NCBI Taxonomy" id="1975086"/>
    <lineage>
        <taxon>Bacteria</taxon>
        <taxon>Katanobacteria</taxon>
    </lineage>
</organism>
<name>A0A2H0XAI2_UNCKA</name>
<accession>A0A2H0XAI2</accession>
<dbReference type="AlphaFoldDB" id="A0A2H0XAI2"/>
<comment type="caution">
    <text evidence="1">The sequence shown here is derived from an EMBL/GenBank/DDBJ whole genome shotgun (WGS) entry which is preliminary data.</text>
</comment>
<evidence type="ECO:0000313" key="2">
    <source>
        <dbReference type="Proteomes" id="UP000231098"/>
    </source>
</evidence>
<dbReference type="EMBL" id="PEYV01000008">
    <property type="protein sequence ID" value="PIS21871.1"/>
    <property type="molecule type" value="Genomic_DNA"/>
</dbReference>
<evidence type="ECO:0000313" key="1">
    <source>
        <dbReference type="EMBL" id="PIS21871.1"/>
    </source>
</evidence>
<gene>
    <name evidence="1" type="ORF">COT51_00435</name>
</gene>
<sequence length="150" mass="16988">MNGADFTMLLTSGKGIPLNAENLLEFVTNFRKFASFIEIVQSFEGAKGDLSFGFDDKNIWLWTGISRELADILEELIIGEKIGMCLCPVFVYLADGGILNIPLAKRNMKYKAPRWCPVTFSAYDVVKKNKQLMKFKVSRINTITNHWNGQ</sequence>
<protein>
    <submittedName>
        <fullName evidence="1">Uncharacterized protein</fullName>
    </submittedName>
</protein>
<proteinExistence type="predicted"/>
<reference evidence="2" key="1">
    <citation type="submission" date="2017-09" db="EMBL/GenBank/DDBJ databases">
        <title>Depth-based differentiation of microbial function through sediment-hosted aquifers and enrichment of novel symbionts in the deep terrestrial subsurface.</title>
        <authorList>
            <person name="Probst A.J."/>
            <person name="Ladd B."/>
            <person name="Jarett J.K."/>
            <person name="Geller-Mcgrath D.E."/>
            <person name="Sieber C.M.K."/>
            <person name="Emerson J.B."/>
            <person name="Anantharaman K."/>
            <person name="Thomas B.C."/>
            <person name="Malmstrom R."/>
            <person name="Stieglmeier M."/>
            <person name="Klingl A."/>
            <person name="Woyke T."/>
            <person name="Ryan C.M."/>
            <person name="Banfield J.F."/>
        </authorList>
    </citation>
    <scope>NUCLEOTIDE SEQUENCE [LARGE SCALE GENOMIC DNA]</scope>
</reference>
<dbReference type="Proteomes" id="UP000231098">
    <property type="component" value="Unassembled WGS sequence"/>
</dbReference>